<organism evidence="1 2">
    <name type="scientific">Thalassotalea psychrophila</name>
    <dbReference type="NCBI Taxonomy" id="3065647"/>
    <lineage>
        <taxon>Bacteria</taxon>
        <taxon>Pseudomonadati</taxon>
        <taxon>Pseudomonadota</taxon>
        <taxon>Gammaproteobacteria</taxon>
        <taxon>Alteromonadales</taxon>
        <taxon>Colwelliaceae</taxon>
        <taxon>Thalassotalea</taxon>
    </lineage>
</organism>
<gene>
    <name evidence="1" type="ORF">RGQ13_00135</name>
</gene>
<evidence type="ECO:0000313" key="1">
    <source>
        <dbReference type="EMBL" id="WNC72424.1"/>
    </source>
</evidence>
<reference evidence="2" key="1">
    <citation type="submission" date="2023-09" db="EMBL/GenBank/DDBJ databases">
        <authorList>
            <person name="Li S."/>
            <person name="Li X."/>
            <person name="Zhang C."/>
            <person name="Zhao Z."/>
        </authorList>
    </citation>
    <scope>NUCLEOTIDE SEQUENCE [LARGE SCALE GENOMIC DNA]</scope>
    <source>
        <strain evidence="2">SQ149</strain>
    </source>
</reference>
<dbReference type="Proteomes" id="UP001258994">
    <property type="component" value="Chromosome"/>
</dbReference>
<accession>A0ABY9TXH6</accession>
<dbReference type="SUPFAM" id="SSF160272">
    <property type="entry name" value="Shew3726-like"/>
    <property type="match status" value="1"/>
</dbReference>
<evidence type="ECO:0000313" key="2">
    <source>
        <dbReference type="Proteomes" id="UP001258994"/>
    </source>
</evidence>
<name>A0ABY9TXH6_9GAMM</name>
<proteinExistence type="predicted"/>
<sequence length="71" mass="8439">MNQAILFNDDHIYIVEKQLWRFTGLLSGNQVNIYIAHSASAISQADKFDWEEQVEEWLEENEPDENNEIWL</sequence>
<dbReference type="InterPro" id="IPR036692">
    <property type="entry name" value="Shew3726-like_sf"/>
</dbReference>
<keyword evidence="2" id="KW-1185">Reference proteome</keyword>
<dbReference type="EMBL" id="CP134145">
    <property type="protein sequence ID" value="WNC72424.1"/>
    <property type="molecule type" value="Genomic_DNA"/>
</dbReference>
<dbReference type="RefSeq" id="WP_348391541.1">
    <property type="nucleotide sequence ID" value="NZ_CP134145.1"/>
</dbReference>
<protein>
    <submittedName>
        <fullName evidence="1">Uncharacterized protein</fullName>
    </submittedName>
</protein>
<dbReference type="Gene3D" id="3.30.160.140">
    <property type="entry name" value="Shew3726-like"/>
    <property type="match status" value="1"/>
</dbReference>